<sequence>MDINNNKNEKEFAKKGEMCVDDLTVTSDLYPFRVSMKNKEQWELILNIEHRGTKPMKLSLEIDLPRQVTFSKVGLTDKYEKRYDTFKPGDTIRLKEPIYLSNQSQTGNYSGYVKIAEHFGDYGYEMQTKKREVLFRIVP</sequence>
<dbReference type="EMBL" id="JAGVWC010000010">
    <property type="protein sequence ID" value="MBS3061506.1"/>
    <property type="molecule type" value="Genomic_DNA"/>
</dbReference>
<protein>
    <submittedName>
        <fullName evidence="1">Uncharacterized protein</fullName>
    </submittedName>
</protein>
<proteinExistence type="predicted"/>
<gene>
    <name evidence="1" type="ORF">J4215_02905</name>
</gene>
<organism evidence="1 2">
    <name type="scientific">Candidatus Iainarchaeum sp</name>
    <dbReference type="NCBI Taxonomy" id="3101447"/>
    <lineage>
        <taxon>Archaea</taxon>
        <taxon>Candidatus Iainarchaeota</taxon>
        <taxon>Candidatus Iainarchaeia</taxon>
        <taxon>Candidatus Iainarchaeales</taxon>
        <taxon>Candidatus Iainarchaeaceae</taxon>
        <taxon>Candidatus Iainarchaeum</taxon>
    </lineage>
</organism>
<accession>A0A8T4LF35</accession>
<evidence type="ECO:0000313" key="1">
    <source>
        <dbReference type="EMBL" id="MBS3061506.1"/>
    </source>
</evidence>
<dbReference type="Proteomes" id="UP000675968">
    <property type="component" value="Unassembled WGS sequence"/>
</dbReference>
<evidence type="ECO:0000313" key="2">
    <source>
        <dbReference type="Proteomes" id="UP000675968"/>
    </source>
</evidence>
<dbReference type="AlphaFoldDB" id="A0A8T4LF35"/>
<reference evidence="1" key="1">
    <citation type="submission" date="2021-03" db="EMBL/GenBank/DDBJ databases">
        <authorList>
            <person name="Jaffe A."/>
        </authorList>
    </citation>
    <scope>NUCLEOTIDE SEQUENCE</scope>
    <source>
        <strain evidence="1">RIFCSPLOWO2_01_FULL_AR10_48_17</strain>
    </source>
</reference>
<name>A0A8T4LF35_9ARCH</name>
<comment type="caution">
    <text evidence="1">The sequence shown here is derived from an EMBL/GenBank/DDBJ whole genome shotgun (WGS) entry which is preliminary data.</text>
</comment>
<reference evidence="1" key="2">
    <citation type="submission" date="2021-05" db="EMBL/GenBank/DDBJ databases">
        <title>Protein family content uncovers lineage relationships and bacterial pathway maintenance mechanisms in DPANN archaea.</title>
        <authorList>
            <person name="Castelle C.J."/>
            <person name="Meheust R."/>
            <person name="Jaffe A.L."/>
            <person name="Seitz K."/>
            <person name="Gong X."/>
            <person name="Baker B.J."/>
            <person name="Banfield J.F."/>
        </authorList>
    </citation>
    <scope>NUCLEOTIDE SEQUENCE</scope>
    <source>
        <strain evidence="1">RIFCSPLOWO2_01_FULL_AR10_48_17</strain>
    </source>
</reference>